<dbReference type="RefSeq" id="WP_063091992.1">
    <property type="nucleotide sequence ID" value="NZ_DFMA01000002.1"/>
</dbReference>
<keyword evidence="1" id="KW-1133">Transmembrane helix</keyword>
<organism evidence="2 3">
    <name type="scientific">Thalassospira xiamenensis</name>
    <dbReference type="NCBI Taxonomy" id="220697"/>
    <lineage>
        <taxon>Bacteria</taxon>
        <taxon>Pseudomonadati</taxon>
        <taxon>Pseudomonadota</taxon>
        <taxon>Alphaproteobacteria</taxon>
        <taxon>Rhodospirillales</taxon>
        <taxon>Thalassospiraceae</taxon>
        <taxon>Thalassospira</taxon>
    </lineage>
</organism>
<dbReference type="Proteomes" id="UP000076167">
    <property type="component" value="Unassembled WGS sequence"/>
</dbReference>
<keyword evidence="1" id="KW-0812">Transmembrane</keyword>
<evidence type="ECO:0000256" key="1">
    <source>
        <dbReference type="SAM" id="Phobius"/>
    </source>
</evidence>
<dbReference type="EMBL" id="LPXL01000015">
    <property type="protein sequence ID" value="KZD05162.1"/>
    <property type="molecule type" value="Genomic_DNA"/>
</dbReference>
<reference evidence="2 3" key="1">
    <citation type="submission" date="2015-12" db="EMBL/GenBank/DDBJ databases">
        <title>Genome sequence of Thalassospira xiamenensis MCCC 1A03005.</title>
        <authorList>
            <person name="Lu L."/>
            <person name="Lai Q."/>
            <person name="Shao Z."/>
            <person name="Qian P."/>
        </authorList>
    </citation>
    <scope>NUCLEOTIDE SEQUENCE [LARGE SCALE GENOMIC DNA]</scope>
    <source>
        <strain evidence="2 3">MCCC 1A03005</strain>
    </source>
</reference>
<keyword evidence="3" id="KW-1185">Reference proteome</keyword>
<keyword evidence="1" id="KW-0472">Membrane</keyword>
<sequence length="81" mass="8236">MFPALSGLTGMMGGGGGGGSWLETSSEATAMSNARATSGQIYSYNTAPFIVGGDDDNAVSMIKMAVPFVAAGVMAWLVLKR</sequence>
<proteinExistence type="predicted"/>
<evidence type="ECO:0000313" key="3">
    <source>
        <dbReference type="Proteomes" id="UP000076167"/>
    </source>
</evidence>
<gene>
    <name evidence="2" type="ORF">AUP40_14165</name>
</gene>
<name>A0ABR5Y483_9PROT</name>
<feature type="transmembrane region" description="Helical" evidence="1">
    <location>
        <begin position="58"/>
        <end position="79"/>
    </location>
</feature>
<comment type="caution">
    <text evidence="2">The sequence shown here is derived from an EMBL/GenBank/DDBJ whole genome shotgun (WGS) entry which is preliminary data.</text>
</comment>
<evidence type="ECO:0000313" key="2">
    <source>
        <dbReference type="EMBL" id="KZD05162.1"/>
    </source>
</evidence>
<protein>
    <submittedName>
        <fullName evidence="2">Uncharacterized protein</fullName>
    </submittedName>
</protein>
<accession>A0ABR5Y483</accession>